<dbReference type="Proteomes" id="UP001470230">
    <property type="component" value="Unassembled WGS sequence"/>
</dbReference>
<keyword evidence="1" id="KW-0812">Transmembrane</keyword>
<evidence type="ECO:0000256" key="1">
    <source>
        <dbReference type="SAM" id="Phobius"/>
    </source>
</evidence>
<gene>
    <name evidence="2" type="ORF">M9Y10_012380</name>
</gene>
<keyword evidence="1" id="KW-0472">Membrane</keyword>
<feature type="transmembrane region" description="Helical" evidence="1">
    <location>
        <begin position="196"/>
        <end position="214"/>
    </location>
</feature>
<name>A0ABR2IEQ5_9EUKA</name>
<dbReference type="Pfam" id="PF19069">
    <property type="entry name" value="DUF5765"/>
    <property type="match status" value="1"/>
</dbReference>
<feature type="transmembrane region" description="Helical" evidence="1">
    <location>
        <begin position="109"/>
        <end position="127"/>
    </location>
</feature>
<dbReference type="EMBL" id="JAPFFF010000018">
    <property type="protein sequence ID" value="KAK8860715.1"/>
    <property type="molecule type" value="Genomic_DNA"/>
</dbReference>
<feature type="transmembrane region" description="Helical" evidence="1">
    <location>
        <begin position="220"/>
        <end position="242"/>
    </location>
</feature>
<reference evidence="2 3" key="1">
    <citation type="submission" date="2024-04" db="EMBL/GenBank/DDBJ databases">
        <title>Tritrichomonas musculus Genome.</title>
        <authorList>
            <person name="Alves-Ferreira E."/>
            <person name="Grigg M."/>
            <person name="Lorenzi H."/>
            <person name="Galac M."/>
        </authorList>
    </citation>
    <scope>NUCLEOTIDE SEQUENCE [LARGE SCALE GENOMIC DNA]</scope>
    <source>
        <strain evidence="2 3">EAF2021</strain>
    </source>
</reference>
<accession>A0ABR2IEQ5</accession>
<evidence type="ECO:0000313" key="3">
    <source>
        <dbReference type="Proteomes" id="UP001470230"/>
    </source>
</evidence>
<feature type="transmembrane region" description="Helical" evidence="1">
    <location>
        <begin position="41"/>
        <end position="61"/>
    </location>
</feature>
<evidence type="ECO:0000313" key="2">
    <source>
        <dbReference type="EMBL" id="KAK8860715.1"/>
    </source>
</evidence>
<feature type="transmembrane region" description="Helical" evidence="1">
    <location>
        <begin position="6"/>
        <end position="29"/>
    </location>
</feature>
<keyword evidence="3" id="KW-1185">Reference proteome</keyword>
<feature type="transmembrane region" description="Helical" evidence="1">
    <location>
        <begin position="76"/>
        <end position="97"/>
    </location>
</feature>
<sequence>MCFNKEFTLAFTLLSIAIGTYIVLGKGFWAKMETWRRQRVSWCFFYFAFMEGLQFFQYLVIDKCDQFINVFWTQLGWYHICFQPLFSNFAFSALDPLNSKGQRDVTWKLIFWLCAVTGTLMSFRMIIPTFSDARNEFMILCTEQMEGVCGPKTCSMTGLYHIRWTFKMLKPTYIMPGLSAHFMNMFVTPFLMGQRLGTIVLFISGPLIACFFDVADGEQASIWCFFSIMETILTAFTQYYAVYRAAKKPKRA</sequence>
<proteinExistence type="predicted"/>
<keyword evidence="1" id="KW-1133">Transmembrane helix</keyword>
<feature type="transmembrane region" description="Helical" evidence="1">
    <location>
        <begin position="173"/>
        <end position="191"/>
    </location>
</feature>
<dbReference type="InterPro" id="IPR043912">
    <property type="entry name" value="DUF5765"/>
</dbReference>
<protein>
    <submittedName>
        <fullName evidence="2">Uncharacterized protein</fullName>
    </submittedName>
</protein>
<organism evidence="2 3">
    <name type="scientific">Tritrichomonas musculus</name>
    <dbReference type="NCBI Taxonomy" id="1915356"/>
    <lineage>
        <taxon>Eukaryota</taxon>
        <taxon>Metamonada</taxon>
        <taxon>Parabasalia</taxon>
        <taxon>Tritrichomonadida</taxon>
        <taxon>Tritrichomonadidae</taxon>
        <taxon>Tritrichomonas</taxon>
    </lineage>
</organism>
<comment type="caution">
    <text evidence="2">The sequence shown here is derived from an EMBL/GenBank/DDBJ whole genome shotgun (WGS) entry which is preliminary data.</text>
</comment>